<feature type="compositionally biased region" description="Low complexity" evidence="1">
    <location>
        <begin position="1108"/>
        <end position="1126"/>
    </location>
</feature>
<feature type="region of interest" description="Disordered" evidence="1">
    <location>
        <begin position="860"/>
        <end position="884"/>
    </location>
</feature>
<accession>A0A2H3JE84</accession>
<name>A0A2H3JE84_WOLCO</name>
<feature type="compositionally biased region" description="Low complexity" evidence="1">
    <location>
        <begin position="595"/>
        <end position="639"/>
    </location>
</feature>
<gene>
    <name evidence="2" type="ORF">WOLCODRAFT_148342</name>
</gene>
<evidence type="ECO:0000313" key="3">
    <source>
        <dbReference type="Proteomes" id="UP000218811"/>
    </source>
</evidence>
<sequence>MAMRQHNTASGSRTGAVVIATAAASQISASSLLSAAPRTRARSEHRRRLRSAGSPFAIVNCQLCATLSTPARPVVQAVPRVSRRAGPASSTSTRLPGCCQCTAARREPSPRWHTPSALTCAASASVSARGQADVRIGPIAIDVWHAARGDVELARAATRARDRSRSGVRPGSRQAPRRACAAHDSRSALTFCAADRTKAGQLSAPVTRCRLRERRTQAAWERLELCGAASCVAVVLSSEWRADSLPVLSSARVACGGRRGVAGEAGVAGCIAHAGHVARRGRPGAASEARAAAGPSQHRVPRVLGHAAPGPQTPAASSQQAGHADSDAHPRRLTSKVQGSDFACLRVPQKRPPPPTHASMHPFLRVSPSHARTPRARPRPVPGHVRRRALLRPSSLLPVRASRVHARPHPPSRDAGEGFSAHSVARIQSPFPASLPVLMPLPASVTALARGARTAPAPTLRRRLRVMRLLRGRHGSMVILVARASWCARRDARMPTLIPPRAGGQPPPLARRGRRCTSELSPRPRELGLTSIRDALWRSVCGGADGSVRPARAETRSGVAGGPEPAAPRATRPSTTRPSTNPTAAPSMPTPAAPTRPARGRAPTRPQIHTYTPARAARAAPRPTSSSASLAAPTAPALLGTFPPPSDTPGGADSVTHAASGRRATHLPPPISPALPALRCAWAVALYSASHGLGDTAREPAHRTSLRDPRNALPCTARFPSLPRARLPCLLVALAPCVILTHVRWSLSPPPGARRQMGGRDFAWRALGARPLETPADLSLLSEAARLLAAPWDCVSDNTCPVLARRPRSRRVDAIRTGRAIADSHAPLELVHRDGVRITSHDDAGRASHHAVLLARSPGTDVRGAGQRRPRAGRLHANSGQRGPRCAVIDGDESMVDGRSACAMPPGRPCAGCGSACDRCARGSSAPAPVHTSGTGSDGFGSEALIDLVQDAGASLDYAVRDWLAHTPRRCPNAGVDASDARESGLPRGMRAGSRGRTPVRSIPRSTCSVQDAARLAAGHAGIWGADRPGRRSGRRGRGAHHAAIAIPTKTSYFEFSCARRDVDLHGAALDRTTGRHARMYFPRARMTWRRRAAAVDHPARSRRCARTAHGATGTASATATSAPRKAAARDWAPRVKDGVRFVSWSLCSVKGRSADSPLARATLAASFVNTKTPPMTVAGDRGTGEMRCGLGCSRDARARIRGNPSLSLYVRSAYRYGRPPWIIIELEAALYPPHACEGRCGQAPRLTSKPKLVERGGSSRQPHAVQHGACSLPPPRSDVDV</sequence>
<feature type="compositionally biased region" description="Basic residues" evidence="1">
    <location>
        <begin position="372"/>
        <end position="390"/>
    </location>
</feature>
<reference evidence="2 3" key="1">
    <citation type="journal article" date="2012" name="Science">
        <title>The Paleozoic origin of enzymatic lignin decomposition reconstructed from 31 fungal genomes.</title>
        <authorList>
            <person name="Floudas D."/>
            <person name="Binder M."/>
            <person name="Riley R."/>
            <person name="Barry K."/>
            <person name="Blanchette R.A."/>
            <person name="Henrissat B."/>
            <person name="Martinez A.T."/>
            <person name="Otillar R."/>
            <person name="Spatafora J.W."/>
            <person name="Yadav J.S."/>
            <person name="Aerts A."/>
            <person name="Benoit I."/>
            <person name="Boyd A."/>
            <person name="Carlson A."/>
            <person name="Copeland A."/>
            <person name="Coutinho P.M."/>
            <person name="de Vries R.P."/>
            <person name="Ferreira P."/>
            <person name="Findley K."/>
            <person name="Foster B."/>
            <person name="Gaskell J."/>
            <person name="Glotzer D."/>
            <person name="Gorecki P."/>
            <person name="Heitman J."/>
            <person name="Hesse C."/>
            <person name="Hori C."/>
            <person name="Igarashi K."/>
            <person name="Jurgens J.A."/>
            <person name="Kallen N."/>
            <person name="Kersten P."/>
            <person name="Kohler A."/>
            <person name="Kuees U."/>
            <person name="Kumar T.K.A."/>
            <person name="Kuo A."/>
            <person name="LaButti K."/>
            <person name="Larrondo L.F."/>
            <person name="Lindquist E."/>
            <person name="Ling A."/>
            <person name="Lombard V."/>
            <person name="Lucas S."/>
            <person name="Lundell T."/>
            <person name="Martin R."/>
            <person name="McLaughlin D.J."/>
            <person name="Morgenstern I."/>
            <person name="Morin E."/>
            <person name="Murat C."/>
            <person name="Nagy L.G."/>
            <person name="Nolan M."/>
            <person name="Ohm R.A."/>
            <person name="Patyshakuliyeva A."/>
            <person name="Rokas A."/>
            <person name="Ruiz-Duenas F.J."/>
            <person name="Sabat G."/>
            <person name="Salamov A."/>
            <person name="Samejima M."/>
            <person name="Schmutz J."/>
            <person name="Slot J.C."/>
            <person name="St John F."/>
            <person name="Stenlid J."/>
            <person name="Sun H."/>
            <person name="Sun S."/>
            <person name="Syed K."/>
            <person name="Tsang A."/>
            <person name="Wiebenga A."/>
            <person name="Young D."/>
            <person name="Pisabarro A."/>
            <person name="Eastwood D.C."/>
            <person name="Martin F."/>
            <person name="Cullen D."/>
            <person name="Grigoriev I.V."/>
            <person name="Hibbett D.S."/>
        </authorList>
    </citation>
    <scope>NUCLEOTIDE SEQUENCE [LARGE SCALE GENOMIC DNA]</scope>
    <source>
        <strain evidence="2 3">MD-104</strain>
    </source>
</reference>
<feature type="region of interest" description="Disordered" evidence="1">
    <location>
        <begin position="158"/>
        <end position="179"/>
    </location>
</feature>
<keyword evidence="3" id="KW-1185">Reference proteome</keyword>
<organism evidence="2 3">
    <name type="scientific">Wolfiporia cocos (strain MD-104)</name>
    <name type="common">Brown rot fungus</name>
    <dbReference type="NCBI Taxonomy" id="742152"/>
    <lineage>
        <taxon>Eukaryota</taxon>
        <taxon>Fungi</taxon>
        <taxon>Dikarya</taxon>
        <taxon>Basidiomycota</taxon>
        <taxon>Agaricomycotina</taxon>
        <taxon>Agaricomycetes</taxon>
        <taxon>Polyporales</taxon>
        <taxon>Phaeolaceae</taxon>
        <taxon>Wolfiporia</taxon>
    </lineage>
</organism>
<feature type="compositionally biased region" description="Pro residues" evidence="1">
    <location>
        <begin position="1273"/>
        <end position="1282"/>
    </location>
</feature>
<feature type="compositionally biased region" description="Low complexity" evidence="1">
    <location>
        <begin position="567"/>
        <end position="587"/>
    </location>
</feature>
<feature type="compositionally biased region" description="Low complexity" evidence="1">
    <location>
        <begin position="283"/>
        <end position="296"/>
    </location>
</feature>
<feature type="region of interest" description="Disordered" evidence="1">
    <location>
        <begin position="281"/>
        <end position="420"/>
    </location>
</feature>
<protein>
    <submittedName>
        <fullName evidence="2">Uncharacterized protein</fullName>
    </submittedName>
</protein>
<evidence type="ECO:0000256" key="1">
    <source>
        <dbReference type="SAM" id="MobiDB-lite"/>
    </source>
</evidence>
<evidence type="ECO:0000313" key="2">
    <source>
        <dbReference type="EMBL" id="PCH34277.1"/>
    </source>
</evidence>
<feature type="region of interest" description="Disordered" evidence="1">
    <location>
        <begin position="973"/>
        <end position="1005"/>
    </location>
</feature>
<proteinExistence type="predicted"/>
<dbReference type="EMBL" id="KB467831">
    <property type="protein sequence ID" value="PCH34277.1"/>
    <property type="molecule type" value="Genomic_DNA"/>
</dbReference>
<dbReference type="Proteomes" id="UP000218811">
    <property type="component" value="Unassembled WGS sequence"/>
</dbReference>
<feature type="region of interest" description="Disordered" evidence="1">
    <location>
        <begin position="1095"/>
        <end position="1130"/>
    </location>
</feature>
<feature type="compositionally biased region" description="Low complexity" evidence="1">
    <location>
        <begin position="391"/>
        <end position="401"/>
    </location>
</feature>
<feature type="region of interest" description="Disordered" evidence="1">
    <location>
        <begin position="1248"/>
        <end position="1282"/>
    </location>
</feature>
<feature type="region of interest" description="Disordered" evidence="1">
    <location>
        <begin position="497"/>
        <end position="527"/>
    </location>
</feature>
<feature type="region of interest" description="Disordered" evidence="1">
    <location>
        <begin position="543"/>
        <end position="664"/>
    </location>
</feature>